<organism evidence="2 3">
    <name type="scientific">Oleomonas cavernae</name>
    <dbReference type="NCBI Taxonomy" id="2320859"/>
    <lineage>
        <taxon>Bacteria</taxon>
        <taxon>Pseudomonadati</taxon>
        <taxon>Pseudomonadota</taxon>
        <taxon>Alphaproteobacteria</taxon>
        <taxon>Acetobacterales</taxon>
        <taxon>Acetobacteraceae</taxon>
        <taxon>Oleomonas</taxon>
    </lineage>
</organism>
<keyword evidence="3" id="KW-1185">Reference proteome</keyword>
<evidence type="ECO:0000313" key="2">
    <source>
        <dbReference type="EMBL" id="RJF80674.1"/>
    </source>
</evidence>
<dbReference type="AlphaFoldDB" id="A0A418VU69"/>
<dbReference type="Proteomes" id="UP000284605">
    <property type="component" value="Unassembled WGS sequence"/>
</dbReference>
<accession>A0A418VU69</accession>
<sequence length="116" mass="11773">MAVMATSQPASAGNLRDEQQVEIAPATEGRQPARPGLAIPPLVPKGQSADPGRLAAGTPAPDTLGVAAAIIDSLPVLPSRGIGLTIVPDENDESAALHSESGMSIAGMLKYRKSLP</sequence>
<evidence type="ECO:0000256" key="1">
    <source>
        <dbReference type="SAM" id="MobiDB-lite"/>
    </source>
</evidence>
<comment type="caution">
    <text evidence="2">The sequence shown here is derived from an EMBL/GenBank/DDBJ whole genome shotgun (WGS) entry which is preliminary data.</text>
</comment>
<feature type="region of interest" description="Disordered" evidence="1">
    <location>
        <begin position="1"/>
        <end position="58"/>
    </location>
</feature>
<dbReference type="EMBL" id="QYUK01000016">
    <property type="protein sequence ID" value="RJF80674.1"/>
    <property type="molecule type" value="Genomic_DNA"/>
</dbReference>
<gene>
    <name evidence="2" type="ORF">D3874_26615</name>
</gene>
<evidence type="ECO:0000313" key="3">
    <source>
        <dbReference type="Proteomes" id="UP000284605"/>
    </source>
</evidence>
<name>A0A418VU69_9PROT</name>
<protein>
    <submittedName>
        <fullName evidence="2">Uncharacterized protein</fullName>
    </submittedName>
</protein>
<reference evidence="2 3" key="1">
    <citation type="submission" date="2018-09" db="EMBL/GenBank/DDBJ databases">
        <authorList>
            <person name="Zhu H."/>
        </authorList>
    </citation>
    <scope>NUCLEOTIDE SEQUENCE [LARGE SCALE GENOMIC DNA]</scope>
    <source>
        <strain evidence="2 3">K1W22B-8</strain>
    </source>
</reference>
<feature type="compositionally biased region" description="Polar residues" evidence="1">
    <location>
        <begin position="1"/>
        <end position="11"/>
    </location>
</feature>
<proteinExistence type="predicted"/>